<dbReference type="PANTHER" id="PTHR30483">
    <property type="entry name" value="LEUCINE-SPECIFIC-BINDING PROTEIN"/>
    <property type="match status" value="1"/>
</dbReference>
<evidence type="ECO:0000256" key="2">
    <source>
        <dbReference type="ARBA" id="ARBA00022729"/>
    </source>
</evidence>
<feature type="domain" description="Leucine-binding protein" evidence="4">
    <location>
        <begin position="44"/>
        <end position="372"/>
    </location>
</feature>
<gene>
    <name evidence="5" type="ordered locus">FraEuI1c_4482</name>
</gene>
<keyword evidence="6" id="KW-1185">Reference proteome</keyword>
<dbReference type="EMBL" id="CP002299">
    <property type="protein sequence ID" value="ADP82475.1"/>
    <property type="molecule type" value="Genomic_DNA"/>
</dbReference>
<evidence type="ECO:0000313" key="6">
    <source>
        <dbReference type="Proteomes" id="UP000002484"/>
    </source>
</evidence>
<dbReference type="OrthoDB" id="3759485at2"/>
<proteinExistence type="inferred from homology"/>
<dbReference type="KEGG" id="fri:FraEuI1c_4482"/>
<dbReference type="STRING" id="298654.FraEuI1c_4482"/>
<dbReference type="InterPro" id="IPR028082">
    <property type="entry name" value="Peripla_BP_I"/>
</dbReference>
<evidence type="ECO:0000256" key="1">
    <source>
        <dbReference type="ARBA" id="ARBA00010062"/>
    </source>
</evidence>
<sequence length="415" mass="42048" precursor="true">MFRRRRTACAAGLSAAAVLLAAGCGSSSSGGAAAGGTTGPATQKITIGVIADLTGAAASPNKSVVAGVKAGTYYAARNGYTVRYVVGDTATNPATALALAQKFVTQDHVFAVIGNSALLFTAAPYLTAHNVPVIGASADGPEWITSKNMFSIWGPLQTTKVATTQGKFLKQMGVTNLADVAYSLPIASEAGESTAVSAQVAGVKVGYLNTKVTLGSDVAPLVLAMKDAGVDGLVAQMSPDAAFAIVKGLREQGVNLKVALLPTGYGGDLLQAGPGALQSAQNVYFLSGYELMEMRTPATKQFAADLKSAGTTTAPTYAMYNGYVSVGLLVAGLKAAGPNPTPASLLTGLGTIHDWNALGLYGSHTVDINDRENVVSGADNCQWIAKLQGSTFTAVPNAAPICGDVVPGRTVAPSS</sequence>
<dbReference type="AlphaFoldDB" id="E3IVG9"/>
<protein>
    <submittedName>
        <fullName evidence="5">Extracellular ligand-binding receptor</fullName>
    </submittedName>
</protein>
<dbReference type="SUPFAM" id="SSF53822">
    <property type="entry name" value="Periplasmic binding protein-like I"/>
    <property type="match status" value="1"/>
</dbReference>
<evidence type="ECO:0000259" key="4">
    <source>
        <dbReference type="Pfam" id="PF13458"/>
    </source>
</evidence>
<feature type="chain" id="PRO_5039660712" evidence="3">
    <location>
        <begin position="22"/>
        <end position="415"/>
    </location>
</feature>
<keyword evidence="5" id="KW-0675">Receptor</keyword>
<keyword evidence="2 3" id="KW-0732">Signal</keyword>
<accession>E3IVG9</accession>
<evidence type="ECO:0000256" key="3">
    <source>
        <dbReference type="SAM" id="SignalP"/>
    </source>
</evidence>
<evidence type="ECO:0000313" key="5">
    <source>
        <dbReference type="EMBL" id="ADP82475.1"/>
    </source>
</evidence>
<dbReference type="Gene3D" id="3.40.50.2300">
    <property type="match status" value="2"/>
</dbReference>
<dbReference type="eggNOG" id="COG0683">
    <property type="taxonomic scope" value="Bacteria"/>
</dbReference>
<reference evidence="5 6" key="1">
    <citation type="submission" date="2010-10" db="EMBL/GenBank/DDBJ databases">
        <title>Complete sequence of Frankia sp. EuI1c.</title>
        <authorList>
            <consortium name="US DOE Joint Genome Institute"/>
            <person name="Lucas S."/>
            <person name="Copeland A."/>
            <person name="Lapidus A."/>
            <person name="Cheng J.-F."/>
            <person name="Bruce D."/>
            <person name="Goodwin L."/>
            <person name="Pitluck S."/>
            <person name="Chertkov O."/>
            <person name="Detter J.C."/>
            <person name="Han C."/>
            <person name="Tapia R."/>
            <person name="Land M."/>
            <person name="Hauser L."/>
            <person name="Jeffries C."/>
            <person name="Kyrpides N."/>
            <person name="Ivanova N."/>
            <person name="Mikhailova N."/>
            <person name="Beauchemin N."/>
            <person name="Sen A."/>
            <person name="Sur S.A."/>
            <person name="Gtari M."/>
            <person name="Wall L."/>
            <person name="Tisa L."/>
            <person name="Woyke T."/>
        </authorList>
    </citation>
    <scope>NUCLEOTIDE SEQUENCE [LARGE SCALE GENOMIC DNA]</scope>
    <source>
        <strain evidence="6">DSM 45817 / CECT 9037 / EuI1c</strain>
    </source>
</reference>
<dbReference type="Pfam" id="PF13458">
    <property type="entry name" value="Peripla_BP_6"/>
    <property type="match status" value="1"/>
</dbReference>
<comment type="similarity">
    <text evidence="1">Belongs to the leucine-binding protein family.</text>
</comment>
<name>E3IVG9_PSEI1</name>
<dbReference type="CDD" id="cd06341">
    <property type="entry name" value="PBP1_ABC_ligand_binding-like"/>
    <property type="match status" value="1"/>
</dbReference>
<dbReference type="RefSeq" id="WP_013425593.1">
    <property type="nucleotide sequence ID" value="NC_014666.1"/>
</dbReference>
<dbReference type="PANTHER" id="PTHR30483:SF6">
    <property type="entry name" value="PERIPLASMIC BINDING PROTEIN OF ABC TRANSPORTER FOR NATURAL AMINO ACIDS"/>
    <property type="match status" value="1"/>
</dbReference>
<dbReference type="InterPro" id="IPR051010">
    <property type="entry name" value="BCAA_transport"/>
</dbReference>
<dbReference type="InterPro" id="IPR028081">
    <property type="entry name" value="Leu-bd"/>
</dbReference>
<dbReference type="InParanoid" id="E3IVG9"/>
<feature type="signal peptide" evidence="3">
    <location>
        <begin position="1"/>
        <end position="21"/>
    </location>
</feature>
<organism evidence="5 6">
    <name type="scientific">Pseudofrankia inefficax (strain DSM 45817 / CECT 9037 / DDB 130130 / EuI1c)</name>
    <name type="common">Frankia inefficax</name>
    <dbReference type="NCBI Taxonomy" id="298654"/>
    <lineage>
        <taxon>Bacteria</taxon>
        <taxon>Bacillati</taxon>
        <taxon>Actinomycetota</taxon>
        <taxon>Actinomycetes</taxon>
        <taxon>Frankiales</taxon>
        <taxon>Frankiaceae</taxon>
        <taxon>Pseudofrankia</taxon>
    </lineage>
</organism>
<dbReference type="HOGENOM" id="CLU_054023_0_0_11"/>
<dbReference type="Proteomes" id="UP000002484">
    <property type="component" value="Chromosome"/>
</dbReference>
<dbReference type="PROSITE" id="PS51257">
    <property type="entry name" value="PROKAR_LIPOPROTEIN"/>
    <property type="match status" value="1"/>
</dbReference>